<keyword evidence="2" id="KW-0808">Transferase</keyword>
<dbReference type="SMART" id="SM00220">
    <property type="entry name" value="S_TKc"/>
    <property type="match status" value="1"/>
</dbReference>
<sequence length="325" mass="36963">MRRQRERVSVGTRKVKYEGLRAAVESCGYIFGERGGRGASAAVFHATRIGGNGRDLAIKILAGRDAEPCWRRECAALTKLARSKKPCPYVPQILDSFALEQTEDTEGSALYALVTPFYGSGTLRGLLNKNNGRLDTATCDELFNHISDAMCAAHSMGIVHCNIKLDNILLDRRESDGQLRAVLCNWDLCKLEQPRECHVMRGTLMYAAPELAMYMIKRHLMMKLPEEQRANTNQERLGKQRPYNAMACDAWALRLCLWIMTISRHPFNSDSSEETYQLIKKSTAAMSEHERRRQSCVPEDHWEIITMLMQARPEHQWQVQLSTSK</sequence>
<dbReference type="PANTHER" id="PTHR44167">
    <property type="entry name" value="OVARIAN-SPECIFIC SERINE/THREONINE-PROTEIN KINASE LOK-RELATED"/>
    <property type="match status" value="1"/>
</dbReference>
<keyword evidence="2" id="KW-0418">Kinase</keyword>
<dbReference type="VEuPathDB" id="AmoebaDB:ACA1_386810"/>
<evidence type="ECO:0000313" key="2">
    <source>
        <dbReference type="EMBL" id="ELR21852.1"/>
    </source>
</evidence>
<dbReference type="InterPro" id="IPR011009">
    <property type="entry name" value="Kinase-like_dom_sf"/>
</dbReference>
<dbReference type="Gene3D" id="1.10.510.10">
    <property type="entry name" value="Transferase(Phosphotransferase) domain 1"/>
    <property type="match status" value="1"/>
</dbReference>
<dbReference type="InterPro" id="IPR000719">
    <property type="entry name" value="Prot_kinase_dom"/>
</dbReference>
<dbReference type="GO" id="GO:0044773">
    <property type="term" value="P:mitotic DNA damage checkpoint signaling"/>
    <property type="evidence" value="ECO:0007669"/>
    <property type="project" value="TreeGrafter"/>
</dbReference>
<dbReference type="GO" id="GO:0005524">
    <property type="term" value="F:ATP binding"/>
    <property type="evidence" value="ECO:0007669"/>
    <property type="project" value="InterPro"/>
</dbReference>
<reference evidence="2 3" key="1">
    <citation type="journal article" date="2013" name="Genome Biol.">
        <title>Genome of Acanthamoeba castellanii highlights extensive lateral gene transfer and early evolution of tyrosine kinase signaling.</title>
        <authorList>
            <person name="Clarke M."/>
            <person name="Lohan A.J."/>
            <person name="Liu B."/>
            <person name="Lagkouvardos I."/>
            <person name="Roy S."/>
            <person name="Zafar N."/>
            <person name="Bertelli C."/>
            <person name="Schilde C."/>
            <person name="Kianianmomeni A."/>
            <person name="Burglin T.R."/>
            <person name="Frech C."/>
            <person name="Turcotte B."/>
            <person name="Kopec K.O."/>
            <person name="Synnott J.M."/>
            <person name="Choo C."/>
            <person name="Paponov I."/>
            <person name="Finkler A."/>
            <person name="Soon Heng Tan C."/>
            <person name="Hutchins A.P."/>
            <person name="Weinmeier T."/>
            <person name="Rattei T."/>
            <person name="Chu J.S."/>
            <person name="Gimenez G."/>
            <person name="Irimia M."/>
            <person name="Rigden D.J."/>
            <person name="Fitzpatrick D.A."/>
            <person name="Lorenzo-Morales J."/>
            <person name="Bateman A."/>
            <person name="Chiu C.H."/>
            <person name="Tang P."/>
            <person name="Hegemann P."/>
            <person name="Fromm H."/>
            <person name="Raoult D."/>
            <person name="Greub G."/>
            <person name="Miranda-Saavedra D."/>
            <person name="Chen N."/>
            <person name="Nash P."/>
            <person name="Ginger M.L."/>
            <person name="Horn M."/>
            <person name="Schaap P."/>
            <person name="Caler L."/>
            <person name="Loftus B."/>
        </authorList>
    </citation>
    <scope>NUCLEOTIDE SEQUENCE [LARGE SCALE GENOMIC DNA]</scope>
    <source>
        <strain evidence="2 3">Neff</strain>
    </source>
</reference>
<dbReference type="GeneID" id="14922767"/>
<organism evidence="2 3">
    <name type="scientific">Acanthamoeba castellanii (strain ATCC 30010 / Neff)</name>
    <dbReference type="NCBI Taxonomy" id="1257118"/>
    <lineage>
        <taxon>Eukaryota</taxon>
        <taxon>Amoebozoa</taxon>
        <taxon>Discosea</taxon>
        <taxon>Longamoebia</taxon>
        <taxon>Centramoebida</taxon>
        <taxon>Acanthamoebidae</taxon>
        <taxon>Acanthamoeba</taxon>
    </lineage>
</organism>
<dbReference type="GO" id="GO:0005634">
    <property type="term" value="C:nucleus"/>
    <property type="evidence" value="ECO:0007669"/>
    <property type="project" value="TreeGrafter"/>
</dbReference>
<evidence type="ECO:0000259" key="1">
    <source>
        <dbReference type="PROSITE" id="PS50011"/>
    </source>
</evidence>
<dbReference type="RefSeq" id="XP_004347234.1">
    <property type="nucleotide sequence ID" value="XM_004347184.1"/>
</dbReference>
<dbReference type="SUPFAM" id="SSF56112">
    <property type="entry name" value="Protein kinase-like (PK-like)"/>
    <property type="match status" value="1"/>
</dbReference>
<dbReference type="EMBL" id="KB007900">
    <property type="protein sequence ID" value="ELR21852.1"/>
    <property type="molecule type" value="Genomic_DNA"/>
</dbReference>
<gene>
    <name evidence="2" type="ORF">ACA1_386810</name>
</gene>
<keyword evidence="2" id="KW-0723">Serine/threonine-protein kinase</keyword>
<keyword evidence="3" id="KW-1185">Reference proteome</keyword>
<feature type="domain" description="Protein kinase" evidence="1">
    <location>
        <begin position="29"/>
        <end position="325"/>
    </location>
</feature>
<accession>L8H9C4</accession>
<dbReference type="PANTHER" id="PTHR44167:SF24">
    <property type="entry name" value="SERINE_THREONINE-PROTEIN KINASE CHK2"/>
    <property type="match status" value="1"/>
</dbReference>
<dbReference type="STRING" id="1257118.L8H9C4"/>
<dbReference type="KEGG" id="acan:ACA1_386810"/>
<proteinExistence type="predicted"/>
<dbReference type="Pfam" id="PF00069">
    <property type="entry name" value="Pkinase"/>
    <property type="match status" value="1"/>
</dbReference>
<dbReference type="PROSITE" id="PS50011">
    <property type="entry name" value="PROTEIN_KINASE_DOM"/>
    <property type="match status" value="1"/>
</dbReference>
<dbReference type="GO" id="GO:0004674">
    <property type="term" value="F:protein serine/threonine kinase activity"/>
    <property type="evidence" value="ECO:0007669"/>
    <property type="project" value="UniProtKB-KW"/>
</dbReference>
<dbReference type="OrthoDB" id="10252171at2759"/>
<name>L8H9C4_ACACF</name>
<protein>
    <submittedName>
        <fullName evidence="2">Non-specific serine/threonine protein kinase</fullName>
    </submittedName>
</protein>
<dbReference type="AlphaFoldDB" id="L8H9C4"/>
<evidence type="ECO:0000313" key="3">
    <source>
        <dbReference type="Proteomes" id="UP000011083"/>
    </source>
</evidence>
<dbReference type="Proteomes" id="UP000011083">
    <property type="component" value="Unassembled WGS sequence"/>
</dbReference>